<dbReference type="AlphaFoldDB" id="A0A250VM36"/>
<accession>A0A250VM36</accession>
<evidence type="ECO:0000313" key="2">
    <source>
        <dbReference type="Proteomes" id="UP000217446"/>
    </source>
</evidence>
<dbReference type="RefSeq" id="WP_067365986.1">
    <property type="nucleotide sequence ID" value="NZ_BDQI01000017.1"/>
</dbReference>
<dbReference type="Proteomes" id="UP000217446">
    <property type="component" value="Unassembled WGS sequence"/>
</dbReference>
<comment type="caution">
    <text evidence="1">The sequence shown here is derived from an EMBL/GenBank/DDBJ whole genome shotgun (WGS) entry which is preliminary data.</text>
</comment>
<reference evidence="2" key="1">
    <citation type="submission" date="2017-05" db="EMBL/GenBank/DDBJ databases">
        <title>Streptomyces olivochromogenes NBRC 3561 whole genome shotgun sequence.</title>
        <authorList>
            <person name="Dohra H."/>
            <person name="Kodani S."/>
        </authorList>
    </citation>
    <scope>NUCLEOTIDE SEQUENCE [LARGE SCALE GENOMIC DNA]</scope>
    <source>
        <strain evidence="2">NBRC 3561</strain>
    </source>
</reference>
<gene>
    <name evidence="1" type="ORF">SO3561_06755</name>
</gene>
<dbReference type="EMBL" id="BDQI01000017">
    <property type="protein sequence ID" value="GAX55201.1"/>
    <property type="molecule type" value="Genomic_DNA"/>
</dbReference>
<sequence length="79" mass="8667">MWKEAVVISRLEKNDAYIESSVCFLTGAINQNYSGTYNCTTAYHSGTGIYTADGKANYDINNDGEGMQPAWEITGSPVY</sequence>
<proteinExistence type="predicted"/>
<dbReference type="STRING" id="1963.AQJ27_11750"/>
<protein>
    <submittedName>
        <fullName evidence="1">Uncharacterized protein</fullName>
    </submittedName>
</protein>
<evidence type="ECO:0000313" key="1">
    <source>
        <dbReference type="EMBL" id="GAX55201.1"/>
    </source>
</evidence>
<name>A0A250VM36_STROL</name>
<keyword evidence="2" id="KW-1185">Reference proteome</keyword>
<organism evidence="1 2">
    <name type="scientific">Streptomyces olivochromogenes</name>
    <dbReference type="NCBI Taxonomy" id="1963"/>
    <lineage>
        <taxon>Bacteria</taxon>
        <taxon>Bacillati</taxon>
        <taxon>Actinomycetota</taxon>
        <taxon>Actinomycetes</taxon>
        <taxon>Kitasatosporales</taxon>
        <taxon>Streptomycetaceae</taxon>
        <taxon>Streptomyces</taxon>
    </lineage>
</organism>